<evidence type="ECO:0000313" key="4">
    <source>
        <dbReference type="EMBL" id="MBK8525195.1"/>
    </source>
</evidence>
<dbReference type="Gene3D" id="2.60.40.10">
    <property type="entry name" value="Immunoglobulins"/>
    <property type="match status" value="1"/>
</dbReference>
<sequence>MDASPATISIGVTAGIDLPTTNDQSVSGTEDGGAIAITLSGGDVDGTVASFTIGSLPANGTLLYAGNPVTVGQVISATGNAASLSFTPNANWNGNTSFTYAATDNEGNVDASPATISIGVTAGIDLPTTNDQSVSGTEDGGAIAITLSGGDVDGTVASFTIGSLPANGTLLYAGNPVTVGQVISATGNAASLSFTPNANWNGNTSFTYAATDNEGNVDASPATISIGVTAGIDLPTTNDQSVSGTEDGGAIAITLSGGDVDGTVASFTIGSLPANGTLLYAGNPVTVGQVISATGNAASLSFTPNANWNGNTSFTYAATDNEGNVDASPATISIGVTAGIDLPTTNDQSVSGTEDGGAIAITLSGGDVDGTVASFTIGSLPANGTLLYAGNPVTVGQVISATGNAASLSFTPNANWNGNTSFTYAATDNEGNVDASPATISIGVTAVDDAPVVTSASVVGAEDQAYLFNWSDFNVSDVDTAAPGLSIRVLSTPVAGTLEYFNGATWSDISANQLISQTDIAGGRLRFVPDLHESGADVFGGAGTGDRQADYATFNYQAFDGTSSSTAATARIDITPVADAPTLTVANAGTNLFNTSWESAPNSNTGSQANAGATFEGWTRVDTPNTRSGGSNTFETWSTNDLMNRQSGGTSSVLSATGNGSDWLELSDAGGTTNQTIGISRTVATQNGLVYDLSLDHAGHLGYSAGYTRINVLVDGVSIGKYSAVSPNEALDWSNLRFSFVGNGGNQVITIVTDATSTNSSGNGAMVDDINLRSVQGAIQGNANGSTETSIGLGQYVSSTLVDTDTSETHSITFNDIPAGAMFYTTSSPLGLVPIGGSVTLAIADLASARIVLPSTYSGAFSLAVVATTIEPNGSTAQTTGTLNLEILKRGVNVTGIDDPGINDAPIANDDAPIARLTEDAASTTLSGNALTGSGGFGNVADSDPEGNPITVTGVSAGTPASEPVGGVGTTISGLYGTLTIAANGAYTYTLDNARATTQNLIAGQVATEVFTYKISDGTSTDTATITLLINGAQDLTAITPPSVLVNASGLNGEYYGYNDSTSPPGGSRLHADDGQATFGGANLNAVEDMELIINGRNAARGGSSDIVGSADSAVTGAPDVRFTAKDLDYGFNPQVNSNLGANASLAAGNALSTTNDTANNAFSTFLDSDDASAMTEQGAGAANLSDAGTGMGRTTDSAIRLSGQIFFERGNYDFRVVADDGFRLKVAGETLIEFDGNQAPTSRVFRNVEIDDRIEGLQPFELLYWEQGGNARLRVEYKLSSETSFKLLSLDNVALFTNENAPIVSDRRTQEIAETATNRQYELRTGAVLDGDSNDNVMTGNLSRDFIQGGGGNDVMYGMAGADYLDGGSGNDTLYGGDGPDILDGGVGADTMIGGLGDDVFIVDNVGDTVSDAGGTDSVELAASYNQDYTLASGLENIRLQGSNAIDATGNAADNRLIGNDGDNRLDGGAGADRLIGGQGNDMLLGGLGSDVFEWNLADRGAPGAPAIDVIADFTYGGGYSTIETGTSYGNPTGGTGAPIGGGDRIDLRDLLQGEHSSLLTQGSTPEACTLLNYLDITTGGTDTVIRISTTGGFAGGTYNAAAEDQRITLQGFDLYSATGAGSETQLLQQLLRNGTLVVD</sequence>
<dbReference type="InterPro" id="IPR010221">
    <property type="entry name" value="VCBS_dom"/>
</dbReference>
<feature type="compositionally biased region" description="Polar residues" evidence="3">
    <location>
        <begin position="622"/>
        <end position="642"/>
    </location>
</feature>
<dbReference type="InterPro" id="IPR018511">
    <property type="entry name" value="Hemolysin-typ_Ca-bd_CS"/>
</dbReference>
<evidence type="ECO:0000256" key="1">
    <source>
        <dbReference type="ARBA" id="ARBA00004613"/>
    </source>
</evidence>
<dbReference type="GO" id="GO:0005576">
    <property type="term" value="C:extracellular region"/>
    <property type="evidence" value="ECO:0007669"/>
    <property type="project" value="UniProtKB-SubCell"/>
</dbReference>
<dbReference type="SUPFAM" id="SSF51120">
    <property type="entry name" value="beta-Roll"/>
    <property type="match status" value="2"/>
</dbReference>
<proteinExistence type="predicted"/>
<dbReference type="InterPro" id="IPR013783">
    <property type="entry name" value="Ig-like_fold"/>
</dbReference>
<organism evidence="4 5">
    <name type="scientific">Candidatus Proximibacter danicus</name>
    <dbReference type="NCBI Taxonomy" id="2954365"/>
    <lineage>
        <taxon>Bacteria</taxon>
        <taxon>Pseudomonadati</taxon>
        <taxon>Pseudomonadota</taxon>
        <taxon>Betaproteobacteria</taxon>
        <taxon>Candidatus Proximibacter</taxon>
    </lineage>
</organism>
<dbReference type="InterPro" id="IPR011049">
    <property type="entry name" value="Serralysin-like_metalloprot_C"/>
</dbReference>
<comment type="subcellular location">
    <subcellularLocation>
        <location evidence="1">Secreted</location>
    </subcellularLocation>
</comment>
<gene>
    <name evidence="4" type="ORF">IPL58_14860</name>
</gene>
<dbReference type="InterPro" id="IPR001343">
    <property type="entry name" value="Hemolysn_Ca-bd"/>
</dbReference>
<dbReference type="EMBL" id="JADJUC010000028">
    <property type="protein sequence ID" value="MBK8525195.1"/>
    <property type="molecule type" value="Genomic_DNA"/>
</dbReference>
<dbReference type="NCBIfam" id="NF012211">
    <property type="entry name" value="tand_rpt_95"/>
    <property type="match status" value="1"/>
</dbReference>
<dbReference type="NCBIfam" id="TIGR03661">
    <property type="entry name" value="T1SS_VCA0849"/>
    <property type="match status" value="1"/>
</dbReference>
<evidence type="ECO:0000256" key="3">
    <source>
        <dbReference type="SAM" id="MobiDB-lite"/>
    </source>
</evidence>
<dbReference type="NCBIfam" id="TIGR01965">
    <property type="entry name" value="VCBS_repeat"/>
    <property type="match status" value="1"/>
</dbReference>
<dbReference type="Gene3D" id="2.60.40.3440">
    <property type="match status" value="4"/>
</dbReference>
<dbReference type="Gene3D" id="2.150.10.10">
    <property type="entry name" value="Serralysin-like metalloprotease, C-terminal"/>
    <property type="match status" value="2"/>
</dbReference>
<dbReference type="PROSITE" id="PS00330">
    <property type="entry name" value="HEMOLYSIN_CALCIUM"/>
    <property type="match status" value="3"/>
</dbReference>
<evidence type="ECO:0000313" key="5">
    <source>
        <dbReference type="Proteomes" id="UP000886689"/>
    </source>
</evidence>
<dbReference type="Proteomes" id="UP000886689">
    <property type="component" value="Unassembled WGS sequence"/>
</dbReference>
<keyword evidence="2" id="KW-0964">Secreted</keyword>
<accession>A0A9D7PRF5</accession>
<comment type="caution">
    <text evidence="4">The sequence shown here is derived from an EMBL/GenBank/DDBJ whole genome shotgun (WGS) entry which is preliminary data.</text>
</comment>
<dbReference type="InterPro" id="IPR019960">
    <property type="entry name" value="T1SS_VCA0849"/>
</dbReference>
<feature type="region of interest" description="Disordered" evidence="3">
    <location>
        <begin position="619"/>
        <end position="642"/>
    </location>
</feature>
<protein>
    <submittedName>
        <fullName evidence="4">Tandem-95 repeat protein</fullName>
    </submittedName>
</protein>
<dbReference type="Pfam" id="PF17963">
    <property type="entry name" value="Big_9"/>
    <property type="match status" value="5"/>
</dbReference>
<dbReference type="InterPro" id="IPR050557">
    <property type="entry name" value="RTX_toxin/Mannuronan_C5-epim"/>
</dbReference>
<evidence type="ECO:0000256" key="2">
    <source>
        <dbReference type="ARBA" id="ARBA00022525"/>
    </source>
</evidence>
<reference evidence="4" key="1">
    <citation type="submission" date="2020-10" db="EMBL/GenBank/DDBJ databases">
        <title>Connecting structure to function with the recovery of over 1000 high-quality activated sludge metagenome-assembled genomes encoding full-length rRNA genes using long-read sequencing.</title>
        <authorList>
            <person name="Singleton C.M."/>
            <person name="Petriglieri F."/>
            <person name="Kristensen J.M."/>
            <person name="Kirkegaard R.H."/>
            <person name="Michaelsen T.Y."/>
            <person name="Andersen M.H."/>
            <person name="Karst S.M."/>
            <person name="Dueholm M.S."/>
            <person name="Nielsen P.H."/>
            <person name="Albertsen M."/>
        </authorList>
    </citation>
    <scope>NUCLEOTIDE SEQUENCE</scope>
    <source>
        <strain evidence="4">Hirt_18-Q3-R61-65_BATAC.395</strain>
    </source>
</reference>
<dbReference type="Pfam" id="PF00353">
    <property type="entry name" value="HemolysinCabind"/>
    <property type="match status" value="3"/>
</dbReference>
<dbReference type="PANTHER" id="PTHR38340:SF1">
    <property type="entry name" value="S-LAYER PROTEIN"/>
    <property type="match status" value="1"/>
</dbReference>
<dbReference type="PRINTS" id="PR00313">
    <property type="entry name" value="CABNDNGRPT"/>
</dbReference>
<dbReference type="GO" id="GO:0005509">
    <property type="term" value="F:calcium ion binding"/>
    <property type="evidence" value="ECO:0007669"/>
    <property type="project" value="InterPro"/>
</dbReference>
<name>A0A9D7PRF5_9PROT</name>
<dbReference type="PANTHER" id="PTHR38340">
    <property type="entry name" value="S-LAYER PROTEIN"/>
    <property type="match status" value="1"/>
</dbReference>